<dbReference type="Proteomes" id="UP000585272">
    <property type="component" value="Unassembled WGS sequence"/>
</dbReference>
<reference evidence="1 2" key="1">
    <citation type="submission" date="2020-08" db="EMBL/GenBank/DDBJ databases">
        <title>Genomic Encyclopedia of Archaeal and Bacterial Type Strains, Phase II (KMG-II): from individual species to whole genera.</title>
        <authorList>
            <person name="Goeker M."/>
        </authorList>
    </citation>
    <scope>NUCLEOTIDE SEQUENCE [LARGE SCALE GENOMIC DNA]</scope>
    <source>
        <strain evidence="1 2">DSM 23288</strain>
    </source>
</reference>
<name>A0A840ICK7_9ACTN</name>
<sequence>MSGREAIAHAQRRCHSPARFLGAQLGEEVGVYVDPRGAADRTWDHVTLVAAMSRHSARTNRIRPQHPRYFE</sequence>
<gene>
    <name evidence="1" type="ORF">BDZ31_001361</name>
</gene>
<dbReference type="AlphaFoldDB" id="A0A840ICK7"/>
<accession>A0A840ICK7</accession>
<organism evidence="1 2">
    <name type="scientific">Conexibacter arvalis</name>
    <dbReference type="NCBI Taxonomy" id="912552"/>
    <lineage>
        <taxon>Bacteria</taxon>
        <taxon>Bacillati</taxon>
        <taxon>Actinomycetota</taxon>
        <taxon>Thermoleophilia</taxon>
        <taxon>Solirubrobacterales</taxon>
        <taxon>Conexibacteraceae</taxon>
        <taxon>Conexibacter</taxon>
    </lineage>
</organism>
<evidence type="ECO:0000313" key="2">
    <source>
        <dbReference type="Proteomes" id="UP000585272"/>
    </source>
</evidence>
<dbReference type="EMBL" id="JACHNU010000001">
    <property type="protein sequence ID" value="MBB4661788.1"/>
    <property type="molecule type" value="Genomic_DNA"/>
</dbReference>
<protein>
    <submittedName>
        <fullName evidence="1">Uncharacterized protein</fullName>
    </submittedName>
</protein>
<evidence type="ECO:0000313" key="1">
    <source>
        <dbReference type="EMBL" id="MBB4661788.1"/>
    </source>
</evidence>
<comment type="caution">
    <text evidence="1">The sequence shown here is derived from an EMBL/GenBank/DDBJ whole genome shotgun (WGS) entry which is preliminary data.</text>
</comment>
<proteinExistence type="predicted"/>
<keyword evidence="2" id="KW-1185">Reference proteome</keyword>